<organism evidence="12 13">
    <name type="scientific">Pinctada imbricata</name>
    <name type="common">Atlantic pearl-oyster</name>
    <name type="synonym">Pinctada martensii</name>
    <dbReference type="NCBI Taxonomy" id="66713"/>
    <lineage>
        <taxon>Eukaryota</taxon>
        <taxon>Metazoa</taxon>
        <taxon>Spiralia</taxon>
        <taxon>Lophotrochozoa</taxon>
        <taxon>Mollusca</taxon>
        <taxon>Bivalvia</taxon>
        <taxon>Autobranchia</taxon>
        <taxon>Pteriomorphia</taxon>
        <taxon>Pterioida</taxon>
        <taxon>Pterioidea</taxon>
        <taxon>Pteriidae</taxon>
        <taxon>Pinctada</taxon>
    </lineage>
</organism>
<keyword evidence="9 11" id="KW-1133">Transmembrane helix</keyword>
<evidence type="ECO:0000256" key="2">
    <source>
        <dbReference type="ARBA" id="ARBA00004687"/>
    </source>
</evidence>
<dbReference type="GO" id="GO:0004376">
    <property type="term" value="F:GPI mannosyltransferase activity"/>
    <property type="evidence" value="ECO:0007669"/>
    <property type="project" value="InterPro"/>
</dbReference>
<feature type="transmembrane region" description="Helical" evidence="11">
    <location>
        <begin position="347"/>
        <end position="368"/>
    </location>
</feature>
<evidence type="ECO:0000256" key="5">
    <source>
        <dbReference type="ARBA" id="ARBA00022676"/>
    </source>
</evidence>
<comment type="caution">
    <text evidence="11">Lacks conserved residue(s) required for the propagation of feature annotation.</text>
</comment>
<dbReference type="GO" id="GO:0006506">
    <property type="term" value="P:GPI anchor biosynthetic process"/>
    <property type="evidence" value="ECO:0007669"/>
    <property type="project" value="UniProtKB-KW"/>
</dbReference>
<evidence type="ECO:0000256" key="9">
    <source>
        <dbReference type="ARBA" id="ARBA00022989"/>
    </source>
</evidence>
<keyword evidence="10 11" id="KW-0472">Membrane</keyword>
<evidence type="ECO:0000256" key="6">
    <source>
        <dbReference type="ARBA" id="ARBA00022679"/>
    </source>
</evidence>
<comment type="subcellular location">
    <subcellularLocation>
        <location evidence="1 11">Endoplasmic reticulum membrane</location>
        <topology evidence="1 11">Multi-pass membrane protein</topology>
    </subcellularLocation>
</comment>
<comment type="function">
    <text evidence="11">Mannosyltransferase involved in glycosylphosphatidylinositol-anchor biosynthesis.</text>
</comment>
<evidence type="ECO:0000256" key="10">
    <source>
        <dbReference type="ARBA" id="ARBA00023136"/>
    </source>
</evidence>
<feature type="transmembrane region" description="Helical" evidence="11">
    <location>
        <begin position="21"/>
        <end position="39"/>
    </location>
</feature>
<keyword evidence="4 11" id="KW-0337">GPI-anchor biosynthesis</keyword>
<feature type="transmembrane region" description="Helical" evidence="11">
    <location>
        <begin position="246"/>
        <end position="271"/>
    </location>
</feature>
<evidence type="ECO:0000256" key="4">
    <source>
        <dbReference type="ARBA" id="ARBA00022502"/>
    </source>
</evidence>
<dbReference type="EC" id="2.4.1.-" evidence="11"/>
<dbReference type="AlphaFoldDB" id="A0AA88YQL3"/>
<evidence type="ECO:0000313" key="12">
    <source>
        <dbReference type="EMBL" id="KAK3103659.1"/>
    </source>
</evidence>
<keyword evidence="13" id="KW-1185">Reference proteome</keyword>
<dbReference type="Pfam" id="PF04188">
    <property type="entry name" value="Mannosyl_trans2"/>
    <property type="match status" value="1"/>
</dbReference>
<dbReference type="InterPro" id="IPR007315">
    <property type="entry name" value="PIG-V/Gpi18"/>
</dbReference>
<accession>A0AA88YQL3</accession>
<reference evidence="12" key="1">
    <citation type="submission" date="2019-08" db="EMBL/GenBank/DDBJ databases">
        <title>The improved chromosome-level genome for the pearl oyster Pinctada fucata martensii using PacBio sequencing and Hi-C.</title>
        <authorList>
            <person name="Zheng Z."/>
        </authorList>
    </citation>
    <scope>NUCLEOTIDE SEQUENCE</scope>
    <source>
        <strain evidence="12">ZZ-2019</strain>
        <tissue evidence="12">Adductor muscle</tissue>
    </source>
</reference>
<dbReference type="PANTHER" id="PTHR12468:SF2">
    <property type="entry name" value="GPI MANNOSYLTRANSFERASE 2"/>
    <property type="match status" value="1"/>
</dbReference>
<dbReference type="GO" id="GO:0000009">
    <property type="term" value="F:alpha-1,6-mannosyltransferase activity"/>
    <property type="evidence" value="ECO:0007669"/>
    <property type="project" value="InterPro"/>
</dbReference>
<feature type="transmembrane region" description="Helical" evidence="11">
    <location>
        <begin position="156"/>
        <end position="178"/>
    </location>
</feature>
<evidence type="ECO:0000313" key="13">
    <source>
        <dbReference type="Proteomes" id="UP001186944"/>
    </source>
</evidence>
<keyword evidence="8 11" id="KW-0256">Endoplasmic reticulum</keyword>
<dbReference type="EMBL" id="VSWD01000005">
    <property type="protein sequence ID" value="KAK3103659.1"/>
    <property type="molecule type" value="Genomic_DNA"/>
</dbReference>
<evidence type="ECO:0000256" key="8">
    <source>
        <dbReference type="ARBA" id="ARBA00022824"/>
    </source>
</evidence>
<sequence>MRAFAFNMDDKCDTKIRKFALQSRLVVFALQLLFNVLVPDHDPGDVFIPPPSSRGKENYIDAIISANFAGFQRWDGLYFMHIAEHGYIYENSLAFFPLFPWCVRIMANYILFPLHYIMTYRSILLLAAFLLNLFLFVQAASLLYALGKKTIGDKGVAYKAALLFCINPASIFMSAPYSETLYTFLIFWGLHQFEKKNIVTASAILGFSALTRSNGLLNAGFQLHLSLKTFLKGMNRLRIESVDKETAMTGIFSGIIIFSFPLIFMMLLFLAPFVVYQYLINKQFCTDHHSDVNIPASLRMYGKIKGYNIVGQTIPTWCNNTLPLSYSHVQHSHWGVGFLQYYELKQIPNFLLALPVTILAVFSIILLLQKEQNNFHYLGIFHGGYIQEDRFSTNSRLWIHKQKTTTLCVSCHVPTGLWLDVYSYSGFNQNAVLILTSAVLVCS</sequence>
<name>A0AA88YQL3_PINIB</name>
<keyword evidence="6 11" id="KW-0808">Transferase</keyword>
<gene>
    <name evidence="12" type="ORF">FSP39_020822</name>
</gene>
<comment type="similarity">
    <text evidence="3 11">Belongs to the PIGV family.</text>
</comment>
<dbReference type="GO" id="GO:0005789">
    <property type="term" value="C:endoplasmic reticulum membrane"/>
    <property type="evidence" value="ECO:0007669"/>
    <property type="project" value="UniProtKB-SubCell"/>
</dbReference>
<dbReference type="GO" id="GO:0031501">
    <property type="term" value="C:mannosyltransferase complex"/>
    <property type="evidence" value="ECO:0007669"/>
    <property type="project" value="TreeGrafter"/>
</dbReference>
<evidence type="ECO:0000256" key="7">
    <source>
        <dbReference type="ARBA" id="ARBA00022692"/>
    </source>
</evidence>
<protein>
    <recommendedName>
        <fullName evidence="11">GPI mannosyltransferase 2</fullName>
        <ecNumber evidence="11">2.4.1.-</ecNumber>
    </recommendedName>
</protein>
<comment type="pathway">
    <text evidence="2 11">Glycolipid biosynthesis; glycosylphosphatidylinositol-anchor biosynthesis.</text>
</comment>
<feature type="transmembrane region" description="Helical" evidence="11">
    <location>
        <begin position="92"/>
        <end position="111"/>
    </location>
</feature>
<evidence type="ECO:0000256" key="1">
    <source>
        <dbReference type="ARBA" id="ARBA00004477"/>
    </source>
</evidence>
<feature type="transmembrane region" description="Helical" evidence="11">
    <location>
        <begin position="123"/>
        <end position="144"/>
    </location>
</feature>
<comment type="caution">
    <text evidence="12">The sequence shown here is derived from an EMBL/GenBank/DDBJ whole genome shotgun (WGS) entry which is preliminary data.</text>
</comment>
<keyword evidence="5 11" id="KW-0328">Glycosyltransferase</keyword>
<keyword evidence="7 11" id="KW-0812">Transmembrane</keyword>
<evidence type="ECO:0000256" key="3">
    <source>
        <dbReference type="ARBA" id="ARBA00008698"/>
    </source>
</evidence>
<evidence type="ECO:0000256" key="11">
    <source>
        <dbReference type="RuleBase" id="RU363112"/>
    </source>
</evidence>
<dbReference type="Proteomes" id="UP001186944">
    <property type="component" value="Unassembled WGS sequence"/>
</dbReference>
<proteinExistence type="inferred from homology"/>
<dbReference type="PANTHER" id="PTHR12468">
    <property type="entry name" value="GPI MANNOSYLTRANSFERASE 2"/>
    <property type="match status" value="1"/>
</dbReference>